<dbReference type="PANTHER" id="PTHR13099:SF0">
    <property type="entry name" value="NADH DEHYDROGENASE [UBIQUINONE] 1 SUBUNIT C2-RELATED"/>
    <property type="match status" value="1"/>
</dbReference>
<dbReference type="InterPro" id="IPR009423">
    <property type="entry name" value="NDUC2"/>
</dbReference>
<keyword evidence="6" id="KW-0999">Mitochondrion inner membrane</keyword>
<keyword evidence="9" id="KW-0496">Mitochondrion</keyword>
<organism evidence="12 13">
    <name type="scientific">Allacma fusca</name>
    <dbReference type="NCBI Taxonomy" id="39272"/>
    <lineage>
        <taxon>Eukaryota</taxon>
        <taxon>Metazoa</taxon>
        <taxon>Ecdysozoa</taxon>
        <taxon>Arthropoda</taxon>
        <taxon>Hexapoda</taxon>
        <taxon>Collembola</taxon>
        <taxon>Symphypleona</taxon>
        <taxon>Sminthuridae</taxon>
        <taxon>Allacma</taxon>
    </lineage>
</organism>
<evidence type="ECO:0000256" key="4">
    <source>
        <dbReference type="ARBA" id="ARBA00022660"/>
    </source>
</evidence>
<comment type="similarity">
    <text evidence="2">Belongs to the complex I NDUFC2 subunit family.</text>
</comment>
<keyword evidence="4" id="KW-0679">Respiratory chain</keyword>
<evidence type="ECO:0000256" key="8">
    <source>
        <dbReference type="ARBA" id="ARBA00022989"/>
    </source>
</evidence>
<dbReference type="OrthoDB" id="6329847at2759"/>
<comment type="subcellular location">
    <subcellularLocation>
        <location evidence="1">Mitochondrion inner membrane</location>
        <topology evidence="1">Single-pass membrane protein</topology>
        <orientation evidence="1">Matrix side</orientation>
    </subcellularLocation>
</comment>
<evidence type="ECO:0000256" key="6">
    <source>
        <dbReference type="ARBA" id="ARBA00022792"/>
    </source>
</evidence>
<evidence type="ECO:0000256" key="10">
    <source>
        <dbReference type="ARBA" id="ARBA00023136"/>
    </source>
</evidence>
<accession>A0A8J2P6N4</accession>
<evidence type="ECO:0000256" key="2">
    <source>
        <dbReference type="ARBA" id="ARBA00008674"/>
    </source>
</evidence>
<gene>
    <name evidence="12" type="ORF">AFUS01_LOCUS16639</name>
</gene>
<feature type="transmembrane region" description="Helical" evidence="11">
    <location>
        <begin position="106"/>
        <end position="124"/>
    </location>
</feature>
<dbReference type="Proteomes" id="UP000708208">
    <property type="component" value="Unassembled WGS sequence"/>
</dbReference>
<reference evidence="12" key="1">
    <citation type="submission" date="2021-06" db="EMBL/GenBank/DDBJ databases">
        <authorList>
            <person name="Hodson N. C."/>
            <person name="Mongue J. A."/>
            <person name="Jaron S. K."/>
        </authorList>
    </citation>
    <scope>NUCLEOTIDE SEQUENCE</scope>
</reference>
<dbReference type="GO" id="GO:0006120">
    <property type="term" value="P:mitochondrial electron transport, NADH to ubiquinone"/>
    <property type="evidence" value="ECO:0007669"/>
    <property type="project" value="InterPro"/>
</dbReference>
<keyword evidence="10 11" id="KW-0472">Membrane</keyword>
<evidence type="ECO:0000313" key="12">
    <source>
        <dbReference type="EMBL" id="CAG7727817.1"/>
    </source>
</evidence>
<evidence type="ECO:0000313" key="13">
    <source>
        <dbReference type="Proteomes" id="UP000708208"/>
    </source>
</evidence>
<dbReference type="AlphaFoldDB" id="A0A8J2P6N4"/>
<evidence type="ECO:0000256" key="3">
    <source>
        <dbReference type="ARBA" id="ARBA00022448"/>
    </source>
</evidence>
<evidence type="ECO:0000256" key="9">
    <source>
        <dbReference type="ARBA" id="ARBA00023128"/>
    </source>
</evidence>
<dbReference type="GO" id="GO:0005743">
    <property type="term" value="C:mitochondrial inner membrane"/>
    <property type="evidence" value="ECO:0007669"/>
    <property type="project" value="UniProtKB-SubCell"/>
</dbReference>
<evidence type="ECO:0008006" key="14">
    <source>
        <dbReference type="Google" id="ProtNLM"/>
    </source>
</evidence>
<proteinExistence type="inferred from homology"/>
<protein>
    <recommendedName>
        <fullName evidence="14">NADH dehydrogenase [ubiquinone] 1 subunit C2</fullName>
    </recommendedName>
</protein>
<keyword evidence="7" id="KW-0249">Electron transport</keyword>
<evidence type="ECO:0000256" key="5">
    <source>
        <dbReference type="ARBA" id="ARBA00022692"/>
    </source>
</evidence>
<keyword evidence="5 11" id="KW-0812">Transmembrane</keyword>
<keyword evidence="13" id="KW-1185">Reference proteome</keyword>
<evidence type="ECO:0000256" key="11">
    <source>
        <dbReference type="SAM" id="Phobius"/>
    </source>
</evidence>
<evidence type="ECO:0000256" key="7">
    <source>
        <dbReference type="ARBA" id="ARBA00022982"/>
    </source>
</evidence>
<sequence length="170" mass="19356">MRLYVVLVPFKILRGPSFCLLPCSLSFLTTSPVGLVEGAENMSKKCEELTMDGPKLDPTCELFLRGDNERITTSAMFTNWLLFACPAVTLSTTLGSNFIAGVPLRARMHVHAFSLAVGVALGIYSQKMKDRWTAEKDVLYYHYMTLHPEDFQPPERVLYRDYLTRWTPIR</sequence>
<dbReference type="EMBL" id="CAJVCH010154046">
    <property type="protein sequence ID" value="CAG7727817.1"/>
    <property type="molecule type" value="Genomic_DNA"/>
</dbReference>
<comment type="caution">
    <text evidence="12">The sequence shown here is derived from an EMBL/GenBank/DDBJ whole genome shotgun (WGS) entry which is preliminary data.</text>
</comment>
<dbReference type="PANTHER" id="PTHR13099">
    <property type="entry name" value="NADH-UBIQUINONE OXIDOREDUCTASE SUBUNIT B14.5B"/>
    <property type="match status" value="1"/>
</dbReference>
<keyword evidence="8 11" id="KW-1133">Transmembrane helix</keyword>
<feature type="transmembrane region" description="Helical" evidence="11">
    <location>
        <begin position="80"/>
        <end position="100"/>
    </location>
</feature>
<name>A0A8J2P6N4_9HEXA</name>
<keyword evidence="3" id="KW-0813">Transport</keyword>
<evidence type="ECO:0000256" key="1">
    <source>
        <dbReference type="ARBA" id="ARBA00004298"/>
    </source>
</evidence>
<dbReference type="Pfam" id="PF06374">
    <property type="entry name" value="NDUF_C2"/>
    <property type="match status" value="1"/>
</dbReference>